<evidence type="ECO:0000313" key="1">
    <source>
        <dbReference type="EMBL" id="TDR93929.1"/>
    </source>
</evidence>
<comment type="caution">
    <text evidence="1">The sequence shown here is derived from an EMBL/GenBank/DDBJ whole genome shotgun (WGS) entry which is preliminary data.</text>
</comment>
<dbReference type="Proteomes" id="UP000295122">
    <property type="component" value="Unassembled WGS sequence"/>
</dbReference>
<evidence type="ECO:0008006" key="3">
    <source>
        <dbReference type="Google" id="ProtNLM"/>
    </source>
</evidence>
<keyword evidence="2" id="KW-1185">Reference proteome</keyword>
<sequence length="117" mass="12272">MVALRKVLVVDSGHRTETDLLSTELAELGLASITTSVEAAEAVLDMMDLPSAVFMNMPGRPEGLEPLRRLAATLRGSDRTAGVPIIEWTREAALSVGGVSALLKAAIGPQALHAPET</sequence>
<organism evidence="1 2">
    <name type="scientific">Enterovirga rhinocerotis</name>
    <dbReference type="NCBI Taxonomy" id="1339210"/>
    <lineage>
        <taxon>Bacteria</taxon>
        <taxon>Pseudomonadati</taxon>
        <taxon>Pseudomonadota</taxon>
        <taxon>Alphaproteobacteria</taxon>
        <taxon>Hyphomicrobiales</taxon>
        <taxon>Methylobacteriaceae</taxon>
        <taxon>Enterovirga</taxon>
    </lineage>
</organism>
<accession>A0A4V3DYT5</accession>
<gene>
    <name evidence="1" type="ORF">EV668_1198</name>
</gene>
<protein>
    <recommendedName>
        <fullName evidence="3">Response regulatory domain-containing protein</fullName>
    </recommendedName>
</protein>
<evidence type="ECO:0000313" key="2">
    <source>
        <dbReference type="Proteomes" id="UP000295122"/>
    </source>
</evidence>
<dbReference type="AlphaFoldDB" id="A0A4V3DYT5"/>
<reference evidence="1 2" key="1">
    <citation type="submission" date="2019-03" db="EMBL/GenBank/DDBJ databases">
        <title>Genomic Encyclopedia of Type Strains, Phase IV (KMG-IV): sequencing the most valuable type-strain genomes for metagenomic binning, comparative biology and taxonomic classification.</title>
        <authorList>
            <person name="Goeker M."/>
        </authorList>
    </citation>
    <scope>NUCLEOTIDE SEQUENCE [LARGE SCALE GENOMIC DNA]</scope>
    <source>
        <strain evidence="1 2">DSM 25903</strain>
    </source>
</reference>
<proteinExistence type="predicted"/>
<name>A0A4V3DYT5_9HYPH</name>
<dbReference type="EMBL" id="SNZR01000011">
    <property type="protein sequence ID" value="TDR93929.1"/>
    <property type="molecule type" value="Genomic_DNA"/>
</dbReference>